<gene>
    <name evidence="3" type="ORF">SAMN05421867_11410</name>
</gene>
<dbReference type="InterPro" id="IPR029062">
    <property type="entry name" value="Class_I_gatase-like"/>
</dbReference>
<sequence length="182" mass="18753">MSALTGKTVVFLTSTRGIEEPELTAPWKAVQDAGGTAVLVAPEAGEVSTVNDDLEPGGSYPVDRVLSDVQAGDVDALVIPGGTVNADTLRLEADAVALVKAVAEAGKPVAAICHGPWTLVEAGLVEGKTLTSYPSLATDIRNAGGTWQDGEAVVDTARFPLLTSRNPDDLPAFTAKLVELFA</sequence>
<name>A0A1I1A487_9CELL</name>
<dbReference type="OrthoDB" id="9792284at2"/>
<evidence type="ECO:0000256" key="1">
    <source>
        <dbReference type="ARBA" id="ARBA00008542"/>
    </source>
</evidence>
<dbReference type="GO" id="GO:0006508">
    <property type="term" value="P:proteolysis"/>
    <property type="evidence" value="ECO:0007669"/>
    <property type="project" value="UniProtKB-KW"/>
</dbReference>
<dbReference type="Proteomes" id="UP000199012">
    <property type="component" value="Unassembled WGS sequence"/>
</dbReference>
<evidence type="ECO:0000259" key="2">
    <source>
        <dbReference type="Pfam" id="PF01965"/>
    </source>
</evidence>
<keyword evidence="3" id="KW-0378">Hydrolase</keyword>
<dbReference type="Pfam" id="PF01965">
    <property type="entry name" value="DJ-1_PfpI"/>
    <property type="match status" value="1"/>
</dbReference>
<dbReference type="InterPro" id="IPR006286">
    <property type="entry name" value="C56_PfpI-like"/>
</dbReference>
<protein>
    <submittedName>
        <fullName evidence="3">Protease I</fullName>
    </submittedName>
</protein>
<dbReference type="EMBL" id="FOKA01000014">
    <property type="protein sequence ID" value="SFB31310.1"/>
    <property type="molecule type" value="Genomic_DNA"/>
</dbReference>
<dbReference type="AlphaFoldDB" id="A0A1I1A487"/>
<organism evidence="3 4">
    <name type="scientific">Cellulomonas marina</name>
    <dbReference type="NCBI Taxonomy" id="988821"/>
    <lineage>
        <taxon>Bacteria</taxon>
        <taxon>Bacillati</taxon>
        <taxon>Actinomycetota</taxon>
        <taxon>Actinomycetes</taxon>
        <taxon>Micrococcales</taxon>
        <taxon>Cellulomonadaceae</taxon>
        <taxon>Cellulomonas</taxon>
    </lineage>
</organism>
<comment type="similarity">
    <text evidence="1">Belongs to the peptidase C56 family.</text>
</comment>
<keyword evidence="4" id="KW-1185">Reference proteome</keyword>
<dbReference type="InterPro" id="IPR002818">
    <property type="entry name" value="DJ-1/PfpI"/>
</dbReference>
<proteinExistence type="inferred from homology"/>
<evidence type="ECO:0000313" key="3">
    <source>
        <dbReference type="EMBL" id="SFB31310.1"/>
    </source>
</evidence>
<dbReference type="PANTHER" id="PTHR42733">
    <property type="entry name" value="DJ-1 PROTEIN"/>
    <property type="match status" value="1"/>
</dbReference>
<dbReference type="Gene3D" id="3.40.50.880">
    <property type="match status" value="1"/>
</dbReference>
<keyword evidence="3" id="KW-0645">Protease</keyword>
<feature type="domain" description="DJ-1/PfpI" evidence="2">
    <location>
        <begin position="8"/>
        <end position="179"/>
    </location>
</feature>
<dbReference type="NCBIfam" id="TIGR01382">
    <property type="entry name" value="PfpI"/>
    <property type="match status" value="1"/>
</dbReference>
<dbReference type="PANTHER" id="PTHR42733:SF12">
    <property type="entry name" value="PROTEINASE"/>
    <property type="match status" value="1"/>
</dbReference>
<reference evidence="3 4" key="1">
    <citation type="submission" date="2016-10" db="EMBL/GenBank/DDBJ databases">
        <authorList>
            <person name="de Groot N.N."/>
        </authorList>
    </citation>
    <scope>NUCLEOTIDE SEQUENCE [LARGE SCALE GENOMIC DNA]</scope>
    <source>
        <strain evidence="3 4">CGMCC 4.6945</strain>
    </source>
</reference>
<dbReference type="GO" id="GO:0008233">
    <property type="term" value="F:peptidase activity"/>
    <property type="evidence" value="ECO:0007669"/>
    <property type="project" value="UniProtKB-KW"/>
</dbReference>
<dbReference type="STRING" id="988821.SAMN05421867_11410"/>
<dbReference type="PROSITE" id="PS51276">
    <property type="entry name" value="PEPTIDASE_C56_PFPI"/>
    <property type="match status" value="1"/>
</dbReference>
<dbReference type="RefSeq" id="WP_090034026.1">
    <property type="nucleotide sequence ID" value="NZ_BONM01000030.1"/>
</dbReference>
<dbReference type="SUPFAM" id="SSF52317">
    <property type="entry name" value="Class I glutamine amidotransferase-like"/>
    <property type="match status" value="1"/>
</dbReference>
<dbReference type="CDD" id="cd03134">
    <property type="entry name" value="GATase1_PfpI_like"/>
    <property type="match status" value="1"/>
</dbReference>
<evidence type="ECO:0000313" key="4">
    <source>
        <dbReference type="Proteomes" id="UP000199012"/>
    </source>
</evidence>
<accession>A0A1I1A487</accession>